<dbReference type="EMBL" id="QVLU01000009">
    <property type="protein sequence ID" value="RGE71611.1"/>
    <property type="molecule type" value="Genomic_DNA"/>
</dbReference>
<feature type="region of interest" description="Disordered" evidence="2">
    <location>
        <begin position="48"/>
        <end position="138"/>
    </location>
</feature>
<evidence type="ECO:0000313" key="7">
    <source>
        <dbReference type="Proteomes" id="UP000261166"/>
    </source>
</evidence>
<feature type="region of interest" description="Disordered" evidence="2">
    <location>
        <begin position="1772"/>
        <end position="1807"/>
    </location>
</feature>
<evidence type="ECO:0000256" key="4">
    <source>
        <dbReference type="SAM" id="SignalP"/>
    </source>
</evidence>
<proteinExistence type="predicted"/>
<evidence type="ECO:0000313" key="6">
    <source>
        <dbReference type="EMBL" id="RGE71611.1"/>
    </source>
</evidence>
<feature type="compositionally biased region" description="Polar residues" evidence="2">
    <location>
        <begin position="129"/>
        <end position="138"/>
    </location>
</feature>
<feature type="compositionally biased region" description="Low complexity" evidence="2">
    <location>
        <begin position="1787"/>
        <end position="1806"/>
    </location>
</feature>
<dbReference type="Proteomes" id="UP000261166">
    <property type="component" value="Unassembled WGS sequence"/>
</dbReference>
<dbReference type="NCBIfam" id="TIGR02543">
    <property type="entry name" value="List_Bact_rpt"/>
    <property type="match status" value="1"/>
</dbReference>
<feature type="compositionally biased region" description="Pro residues" evidence="2">
    <location>
        <begin position="1775"/>
        <end position="1786"/>
    </location>
</feature>
<dbReference type="Gene3D" id="2.60.40.4270">
    <property type="entry name" value="Listeria-Bacteroides repeat domain"/>
    <property type="match status" value="2"/>
</dbReference>
<comment type="subcellular location">
    <subcellularLocation>
        <location evidence="1">Cell envelope</location>
    </subcellularLocation>
</comment>
<evidence type="ECO:0000256" key="3">
    <source>
        <dbReference type="SAM" id="Phobius"/>
    </source>
</evidence>
<evidence type="ECO:0000259" key="5">
    <source>
        <dbReference type="Pfam" id="PF18998"/>
    </source>
</evidence>
<feature type="chain" id="PRO_5039663501" description="Bacterial repeat domain-containing protein" evidence="4">
    <location>
        <begin position="27"/>
        <end position="1878"/>
    </location>
</feature>
<feature type="compositionally biased region" description="Polar residues" evidence="2">
    <location>
        <begin position="53"/>
        <end position="63"/>
    </location>
</feature>
<dbReference type="OrthoDB" id="1998306at2"/>
<feature type="compositionally biased region" description="Acidic residues" evidence="2">
    <location>
        <begin position="98"/>
        <end position="128"/>
    </location>
</feature>
<feature type="transmembrane region" description="Helical" evidence="3">
    <location>
        <begin position="1852"/>
        <end position="1870"/>
    </location>
</feature>
<evidence type="ECO:0000256" key="1">
    <source>
        <dbReference type="ARBA" id="ARBA00004196"/>
    </source>
</evidence>
<name>A0A3E3IXL9_9FIRM</name>
<keyword evidence="4" id="KW-0732">Signal</keyword>
<reference evidence="6 7" key="1">
    <citation type="submission" date="2018-08" db="EMBL/GenBank/DDBJ databases">
        <title>A genome reference for cultivated species of the human gut microbiota.</title>
        <authorList>
            <person name="Zou Y."/>
            <person name="Xue W."/>
            <person name="Luo G."/>
        </authorList>
    </citation>
    <scope>NUCLEOTIDE SEQUENCE [LARGE SCALE GENOMIC DNA]</scope>
    <source>
        <strain evidence="6 7">AF26-4BH</strain>
    </source>
</reference>
<keyword evidence="3" id="KW-0812">Transmembrane</keyword>
<feature type="signal peptide" evidence="4">
    <location>
        <begin position="1"/>
        <end position="26"/>
    </location>
</feature>
<sequence length="1878" mass="209897">MKKAKSTQRIWAFLLAFVLTVTTIGSDGLTITAAEGEKAAVETIEVSEEDEANLNNTEDNISEGSEKKEADPSQPEGTEAKDDSVQEANKNTESPAVETDEDNTEAVFEESTETISEESTETVSDETQVENVESENSTWTVSFHKEGNVLIQDASGNEIDETVAVEKGSEISFFVEADEGESFTVKTEGNIITPDNGCYTVKPESDITIEVIAVEEETIQEEVKTAIITFRMLKAPTNEMVKVTYNFNGEEGPGSTVNQIPLGTIANNAPDYEGYSFINATIGNTEIVFVGIYEGIYYYSVDGESALELGDSEIQLNYELEKQKYNISFVYDDKKGYIKGEKVITGDKGAKLSYTFTPVPNKDCEIKEVTINGEKATAQKDGTYTVAEVTEDLIIAVSFIEKNVFTITKSLSSNSENGTFIGNDNADYNGTWTGTIRTPDKNYGLTYLLVNGVHVKIPANNNTANTEIDGMEIAVSRSNAGYAYQYKISISNIKQDLDVEGHLRKNSAYEIALVQAEGVDVYYWNGNGLEKIYPGSVVKFNYNLSERKVAVFYAKTQPGYEPHFSSEGTGFKIIDNINKNNYSGKQQAIDLGCTHEFHYTNNTDQKNRTVYLKAVPIEYRVFYDANGGNSSFYDKDNYALVNGRNKIFVSTEVPTKNNYVFAGWKLKGDSTGKIYSAKELVTLTADNISKLAVDKVITFTAQWLPKNEAASYNVRHFIETAEGKYELKEEKTLIGKPGATAFAIPKNYEGYEVDYSVEGTVRAGKVLNDGSLTLALYYRLKNYQLSYNGNASGVSNVPSGSMYKGGSKVTVSSNIPVRNGYTFLGWSETAAGKVKYKAEDVFFMPYKNVALFAQWEKNKNETKKLSYQVVYQVEGGEVLDTVNKTVDIWVNADEYKVESVESKSFAGYKQKADSPKLPQTVKEKDKIYVLYEKDGSKTKELHYQVVYQVEGGKVLDTVNKTVDIWVNADEYKVESVESKTFAGYKQKTDSPKLPQTVKEKDKIYVLYEKNEEATKKLSYQVVYQVEGGEVLDTVNKTVDIWVNADEYKVETVENKTFTGYKQKTDSPKLPQTVKDNDKIYVLYEKNEEETKELHYQVVYRVEGGKVLDTVNKTVDIWVNADEYKVESVESKTFAGYKQKTDSPKLPQTVKEKDKIYVLYEKNEEATKKLSYQVVYQVEGGEVLDTVNKTVDIWVNADEYKVESVESKTFAGYKQKTDSPKLPQTVKEKDKIYVLYEKNEEATKKLSYQVVYQVEGGEVLDTVNKTVDIWVNADDYEVETVESKTFTGYKQKTDSPKLPQTVKDNDKIYVLYEKNEEETKELHYQVVYRVEGGKVLDTVNKTVDIWVNADEYKVESVESKTFAGYKQKTDSPKLPQTVKEKDKIYVLYEKNEEATKKLSYQVVYQVEGGEVLDTVNKTVDIWVNADEYKVETVENKTFTGYKQKTDSPKLPQTVKENDKIYVLYEKDESKTKNLTYQVVYQVEGGKILDTVNKTVDIWVNADDYEVKTVESKNFTGYKQKTDSPKLPQTVKENDKIYVLYEKNEEATKKLSYQVVYQVEGGEVLDTVNKTVDIWVNADDYEVETVESKTFTGYKQKTDSPKLPQTVKDNDKIYVLYEKNEEETKELHYQVVYQVEGGKVLDTVDKTVNIWVNADDYEVETVESKAFTGYKQKSDSPKLPQTVKTGDIVYVYYTENTITITYNADANGTVSNAGETLNAVTGVAKGSEAAADNGYHFVNWTNEAGEVVSTDAAFVPAKIDGMNVEAAYTAHFAANPVTPPDNPTPDNPTPGDQTTGDQTPGTTPEPTTSVLGEAYAPVQPEISVLGEAAAPDSGAEVGVLGESKGPGTGDTAPIAGWAFVIAGAILTLALSAKKRRNEDK</sequence>
<dbReference type="Pfam" id="PF09479">
    <property type="entry name" value="Flg_new"/>
    <property type="match status" value="2"/>
</dbReference>
<dbReference type="Pfam" id="PF18998">
    <property type="entry name" value="Flg_new_2"/>
    <property type="match status" value="1"/>
</dbReference>
<dbReference type="GO" id="GO:0030313">
    <property type="term" value="C:cell envelope"/>
    <property type="evidence" value="ECO:0007669"/>
    <property type="project" value="UniProtKB-SubCell"/>
</dbReference>
<comment type="caution">
    <text evidence="6">The sequence shown here is derived from an EMBL/GenBank/DDBJ whole genome shotgun (WGS) entry which is preliminary data.</text>
</comment>
<dbReference type="InterPro" id="IPR044060">
    <property type="entry name" value="Bacterial_rp_domain"/>
</dbReference>
<feature type="domain" description="Bacterial repeat" evidence="5">
    <location>
        <begin position="1697"/>
        <end position="1773"/>
    </location>
</feature>
<accession>A0A3E3IXL9</accession>
<protein>
    <recommendedName>
        <fullName evidence="5">Bacterial repeat domain-containing protein</fullName>
    </recommendedName>
</protein>
<dbReference type="RefSeq" id="WP_117530813.1">
    <property type="nucleotide sequence ID" value="NZ_QVLU01000009.1"/>
</dbReference>
<evidence type="ECO:0000256" key="2">
    <source>
        <dbReference type="SAM" id="MobiDB-lite"/>
    </source>
</evidence>
<keyword evidence="3" id="KW-0472">Membrane</keyword>
<dbReference type="InterPro" id="IPR013378">
    <property type="entry name" value="InlB-like_B-rpt"/>
</dbReference>
<keyword evidence="3" id="KW-1133">Transmembrane helix</keyword>
<organism evidence="6 7">
    <name type="scientific">Eisenbergiella massiliensis</name>
    <dbReference type="NCBI Taxonomy" id="1720294"/>
    <lineage>
        <taxon>Bacteria</taxon>
        <taxon>Bacillati</taxon>
        <taxon>Bacillota</taxon>
        <taxon>Clostridia</taxon>
        <taxon>Lachnospirales</taxon>
        <taxon>Lachnospiraceae</taxon>
        <taxon>Eisenbergiella</taxon>
    </lineage>
</organism>
<dbReference type="InterPro" id="IPR042229">
    <property type="entry name" value="Listeria/Bacterioides_rpt_sf"/>
</dbReference>
<gene>
    <name evidence="6" type="ORF">DWY69_11215</name>
</gene>